<keyword evidence="1" id="KW-1188">Viral release from host cell</keyword>
<dbReference type="Pfam" id="PF04586">
    <property type="entry name" value="Peptidase_S78"/>
    <property type="match status" value="1"/>
</dbReference>
<dbReference type="RefSeq" id="WP_084409516.1">
    <property type="nucleotide sequence ID" value="NZ_FWXR01000005.1"/>
</dbReference>
<dbReference type="InterPro" id="IPR054613">
    <property type="entry name" value="Peptidase_S78_dom"/>
</dbReference>
<keyword evidence="6" id="KW-1185">Reference proteome</keyword>
<dbReference type="OrthoDB" id="9804926at2"/>
<evidence type="ECO:0000256" key="1">
    <source>
        <dbReference type="ARBA" id="ARBA00022612"/>
    </source>
</evidence>
<proteinExistence type="predicted"/>
<dbReference type="InterPro" id="IPR006433">
    <property type="entry name" value="Prohead_protease"/>
</dbReference>
<dbReference type="NCBIfam" id="TIGR01543">
    <property type="entry name" value="proheadase_HK97"/>
    <property type="match status" value="1"/>
</dbReference>
<evidence type="ECO:0000256" key="3">
    <source>
        <dbReference type="ARBA" id="ARBA00022801"/>
    </source>
</evidence>
<dbReference type="STRING" id="937218.SAMN06297251_10578"/>
<evidence type="ECO:0000313" key="5">
    <source>
        <dbReference type="EMBL" id="SMC64069.1"/>
    </source>
</evidence>
<dbReference type="GO" id="GO:0008233">
    <property type="term" value="F:peptidase activity"/>
    <property type="evidence" value="ECO:0007669"/>
    <property type="project" value="UniProtKB-KW"/>
</dbReference>
<reference evidence="5 6" key="1">
    <citation type="submission" date="2017-04" db="EMBL/GenBank/DDBJ databases">
        <authorList>
            <person name="Afonso C.L."/>
            <person name="Miller P.J."/>
            <person name="Scott M.A."/>
            <person name="Spackman E."/>
            <person name="Goraichik I."/>
            <person name="Dimitrov K.M."/>
            <person name="Suarez D.L."/>
            <person name="Swayne D.E."/>
        </authorList>
    </citation>
    <scope>NUCLEOTIDE SEQUENCE [LARGE SCALE GENOMIC DNA]</scope>
    <source>
        <strain evidence="5 6">CGMCC 1.10972</strain>
    </source>
</reference>
<feature type="domain" description="Prohead serine protease" evidence="4">
    <location>
        <begin position="14"/>
        <end position="144"/>
    </location>
</feature>
<dbReference type="GO" id="GO:0006508">
    <property type="term" value="P:proteolysis"/>
    <property type="evidence" value="ECO:0007669"/>
    <property type="project" value="UniProtKB-KW"/>
</dbReference>
<gene>
    <name evidence="5" type="ORF">SAMN06297251_10578</name>
</gene>
<organism evidence="5 6">
    <name type="scientific">Fulvimarina manganoxydans</name>
    <dbReference type="NCBI Taxonomy" id="937218"/>
    <lineage>
        <taxon>Bacteria</taxon>
        <taxon>Pseudomonadati</taxon>
        <taxon>Pseudomonadota</taxon>
        <taxon>Alphaproteobacteria</taxon>
        <taxon>Hyphomicrobiales</taxon>
        <taxon>Aurantimonadaceae</taxon>
        <taxon>Fulvimarina</taxon>
    </lineage>
</organism>
<evidence type="ECO:0000259" key="4">
    <source>
        <dbReference type="Pfam" id="PF04586"/>
    </source>
</evidence>
<dbReference type="Proteomes" id="UP000192656">
    <property type="component" value="Unassembled WGS sequence"/>
</dbReference>
<keyword evidence="3" id="KW-0378">Hydrolase</keyword>
<name>A0A1W2ATJ9_9HYPH</name>
<evidence type="ECO:0000313" key="6">
    <source>
        <dbReference type="Proteomes" id="UP000192656"/>
    </source>
</evidence>
<dbReference type="SUPFAM" id="SSF50789">
    <property type="entry name" value="Herpes virus serine proteinase, assemblin"/>
    <property type="match status" value="1"/>
</dbReference>
<dbReference type="EMBL" id="FWXR01000005">
    <property type="protein sequence ID" value="SMC64069.1"/>
    <property type="molecule type" value="Genomic_DNA"/>
</dbReference>
<evidence type="ECO:0000256" key="2">
    <source>
        <dbReference type="ARBA" id="ARBA00022670"/>
    </source>
</evidence>
<sequence length="163" mass="17325">MSALRDAGRRPPLLIRGYAALFGRPDLSGDVIEPGAFLASLVRRGAGGVRMLWHHDPARPLGRWTAISEDRTGLFVEGLLAPFSQAGEEAAALIAAGALDGLSIGFKTRLARKANAPARRRLVTIDLWEVSLVSFPMQEGARLTVTGSGQVPAPKSVSRSMSP</sequence>
<dbReference type="AlphaFoldDB" id="A0A1W2ATJ9"/>
<protein>
    <recommendedName>
        <fullName evidence="4">Prohead serine protease domain-containing protein</fullName>
    </recommendedName>
</protein>
<keyword evidence="2" id="KW-0645">Protease</keyword>
<accession>A0A1W2ATJ9</accession>